<dbReference type="Pfam" id="PF02625">
    <property type="entry name" value="XdhC_CoxI"/>
    <property type="match status" value="1"/>
</dbReference>
<dbReference type="EC" id="1.17.1.4" evidence="3"/>
<proteinExistence type="predicted"/>
<dbReference type="RefSeq" id="WP_204695804.1">
    <property type="nucleotide sequence ID" value="NZ_JAFBEC010000002.1"/>
</dbReference>
<sequence>MENMHEILDYIETSKDRSMLATVIHVEGSAYRKEGASMLVTADGNQVGVMSAGCLEEDIMARFEHVWHHGADVYEYDMRSDDPFSWGVNNSGCNGVVTVLLEPLTEKLQSELLHVKAELMNGHAIQVMKLIQKDDVQTVYQSTSNDHFGELSLLKQAVDVPIRSGMWQEMFVHRYEPKPRLFLFGANVDARPVASFAAASGFDVIVTDWRSGLCQDHYFPHATKFIIGFPKETIPTISFRPTDYVVVMTHHFHYDRDIVISLQDLSLRYLGVLGSKKRTRRLLGTSVIPPTITTPLGLSIGAEGPEQIAISVVAQLIEEEQKGDDRRSLWDTQSASI</sequence>
<dbReference type="InterPro" id="IPR003777">
    <property type="entry name" value="XdhC_CoxI"/>
</dbReference>
<dbReference type="Proteomes" id="UP000741863">
    <property type="component" value="Unassembled WGS sequence"/>
</dbReference>
<evidence type="ECO:0000259" key="2">
    <source>
        <dbReference type="Pfam" id="PF13478"/>
    </source>
</evidence>
<dbReference type="InterPro" id="IPR027051">
    <property type="entry name" value="XdhC_Rossmann_dom"/>
</dbReference>
<protein>
    <submittedName>
        <fullName evidence="3">Xanthine dehydrogenase molybdenum-binding subunit/xanthine dehydrogenase accessory factor</fullName>
        <ecNumber evidence="3">1.17.1.4</ecNumber>
    </submittedName>
</protein>
<evidence type="ECO:0000313" key="3">
    <source>
        <dbReference type="EMBL" id="MBM7631725.1"/>
    </source>
</evidence>
<accession>A0ABS2P8J8</accession>
<feature type="domain" description="XdhC- CoxI" evidence="1">
    <location>
        <begin position="17"/>
        <end position="76"/>
    </location>
</feature>
<keyword evidence="4" id="KW-1185">Reference proteome</keyword>
<feature type="domain" description="XdhC Rossmann" evidence="2">
    <location>
        <begin position="181"/>
        <end position="316"/>
    </location>
</feature>
<dbReference type="Gene3D" id="3.40.50.720">
    <property type="entry name" value="NAD(P)-binding Rossmann-like Domain"/>
    <property type="match status" value="1"/>
</dbReference>
<reference evidence="3 4" key="1">
    <citation type="submission" date="2021-01" db="EMBL/GenBank/DDBJ databases">
        <title>Genomic Encyclopedia of Type Strains, Phase IV (KMG-IV): sequencing the most valuable type-strain genomes for metagenomic binning, comparative biology and taxonomic classification.</title>
        <authorList>
            <person name="Goeker M."/>
        </authorList>
    </citation>
    <scope>NUCLEOTIDE SEQUENCE [LARGE SCALE GENOMIC DNA]</scope>
    <source>
        <strain evidence="3 4">DSM 25540</strain>
    </source>
</reference>
<organism evidence="3 4">
    <name type="scientific">Geomicrobium sediminis</name>
    <dbReference type="NCBI Taxonomy" id="1347788"/>
    <lineage>
        <taxon>Bacteria</taxon>
        <taxon>Bacillati</taxon>
        <taxon>Bacillota</taxon>
        <taxon>Bacilli</taxon>
        <taxon>Bacillales</taxon>
        <taxon>Geomicrobium</taxon>
    </lineage>
</organism>
<name>A0ABS2P8J8_9BACL</name>
<dbReference type="EMBL" id="JAFBEC010000002">
    <property type="protein sequence ID" value="MBM7631725.1"/>
    <property type="molecule type" value="Genomic_DNA"/>
</dbReference>
<dbReference type="GO" id="GO:0004854">
    <property type="term" value="F:xanthine dehydrogenase activity"/>
    <property type="evidence" value="ECO:0007669"/>
    <property type="project" value="UniProtKB-EC"/>
</dbReference>
<comment type="caution">
    <text evidence="3">The sequence shown here is derived from an EMBL/GenBank/DDBJ whole genome shotgun (WGS) entry which is preliminary data.</text>
</comment>
<dbReference type="Pfam" id="PF13478">
    <property type="entry name" value="XdhC_C"/>
    <property type="match status" value="1"/>
</dbReference>
<dbReference type="InterPro" id="IPR052698">
    <property type="entry name" value="MoCofactor_Util/Proc"/>
</dbReference>
<evidence type="ECO:0000313" key="4">
    <source>
        <dbReference type="Proteomes" id="UP000741863"/>
    </source>
</evidence>
<dbReference type="PANTHER" id="PTHR30388">
    <property type="entry name" value="ALDEHYDE OXIDOREDUCTASE MOLYBDENUM COFACTOR ASSEMBLY PROTEIN"/>
    <property type="match status" value="1"/>
</dbReference>
<keyword evidence="3" id="KW-0560">Oxidoreductase</keyword>
<dbReference type="PANTHER" id="PTHR30388:SF6">
    <property type="entry name" value="XANTHINE DEHYDROGENASE SUBUNIT A-RELATED"/>
    <property type="match status" value="1"/>
</dbReference>
<evidence type="ECO:0000259" key="1">
    <source>
        <dbReference type="Pfam" id="PF02625"/>
    </source>
</evidence>
<gene>
    <name evidence="3" type="ORF">JOD17_000817</name>
</gene>